<keyword evidence="1" id="KW-0472">Membrane</keyword>
<keyword evidence="1" id="KW-0812">Transmembrane</keyword>
<organism evidence="2 3">
    <name type="scientific">Flavobacterium hungaricum</name>
    <dbReference type="NCBI Taxonomy" id="2082725"/>
    <lineage>
        <taxon>Bacteria</taxon>
        <taxon>Pseudomonadati</taxon>
        <taxon>Bacteroidota</taxon>
        <taxon>Flavobacteriia</taxon>
        <taxon>Flavobacteriales</taxon>
        <taxon>Flavobacteriaceae</taxon>
        <taxon>Flavobacterium</taxon>
    </lineage>
</organism>
<sequence length="124" mass="14343">MFISGFSFETLFLIFFSSLCIASLYFIFEGKNIKKAFIFLSVVHFLQSFSVIILGFTFKLIIGPDISLYLVDSSDNLLRLSTKLFNVFAYFNYVKNDNTVALGINFVHLFLFVFFYFGARKIKT</sequence>
<keyword evidence="1" id="KW-1133">Transmembrane helix</keyword>
<protein>
    <submittedName>
        <fullName evidence="2">Uncharacterized protein</fullName>
    </submittedName>
</protein>
<feature type="transmembrane region" description="Helical" evidence="1">
    <location>
        <begin position="37"/>
        <end position="62"/>
    </location>
</feature>
<reference evidence="2 3" key="1">
    <citation type="submission" date="2018-07" db="EMBL/GenBank/DDBJ databases">
        <title>Genome assembly of strain KB82.</title>
        <authorList>
            <person name="Kukolya J."/>
            <person name="Horvath B."/>
            <person name="Nagy I."/>
            <person name="Toth A."/>
        </authorList>
    </citation>
    <scope>NUCLEOTIDE SEQUENCE [LARGE SCALE GENOMIC DNA]</scope>
    <source>
        <strain evidence="2 3">Kb82</strain>
    </source>
</reference>
<dbReference type="Proteomes" id="UP000640614">
    <property type="component" value="Unassembled WGS sequence"/>
</dbReference>
<gene>
    <name evidence="2" type="ORF">C4F50_16315</name>
</gene>
<feature type="transmembrane region" description="Helical" evidence="1">
    <location>
        <begin position="6"/>
        <end position="28"/>
    </location>
</feature>
<accession>A0ABR9TNV9</accession>
<comment type="caution">
    <text evidence="2">The sequence shown here is derived from an EMBL/GenBank/DDBJ whole genome shotgun (WGS) entry which is preliminary data.</text>
</comment>
<evidence type="ECO:0000256" key="1">
    <source>
        <dbReference type="SAM" id="Phobius"/>
    </source>
</evidence>
<feature type="transmembrane region" description="Helical" evidence="1">
    <location>
        <begin position="100"/>
        <end position="119"/>
    </location>
</feature>
<evidence type="ECO:0000313" key="2">
    <source>
        <dbReference type="EMBL" id="MBE8726489.1"/>
    </source>
</evidence>
<dbReference type="EMBL" id="PRDM01000003">
    <property type="protein sequence ID" value="MBE8726489.1"/>
    <property type="molecule type" value="Genomic_DNA"/>
</dbReference>
<keyword evidence="3" id="KW-1185">Reference proteome</keyword>
<evidence type="ECO:0000313" key="3">
    <source>
        <dbReference type="Proteomes" id="UP000640614"/>
    </source>
</evidence>
<proteinExistence type="predicted"/>
<name>A0ABR9TNV9_9FLAO</name>